<dbReference type="AlphaFoldDB" id="A0A081G1M8"/>
<evidence type="ECO:0000313" key="1">
    <source>
        <dbReference type="EMBL" id="KEA64683.1"/>
    </source>
</evidence>
<sequence length="197" mass="22402">MSEQTSESTKPFPGSATLHRWWKSMMLSPDELKADDIRPAPTVYRAELKRAGSPDAVLLTSGFRALWLSLPDEVREEKARPWTPLAWATVAGVLSLINTDMEGRFAMAVGQVDAETDKAKVSELRFAQLQGAKTPEDFYRRLCRIVRQLQGKVPVRSLAGDILTWYDEHNRTLPRRADKRLSVIWAMDYYRAAEAKH</sequence>
<reference evidence="1 2" key="1">
    <citation type="submission" date="2014-04" db="EMBL/GenBank/DDBJ databases">
        <title>Marinobacterium kochiensis sp. nov., isolated from sediment sample collected from Kochi backwaters in Kerala, India.</title>
        <authorList>
            <person name="Singh A."/>
            <person name="Pinnaka A.K."/>
        </authorList>
    </citation>
    <scope>NUCLEOTIDE SEQUENCE [LARGE SCALE GENOMIC DNA]</scope>
    <source>
        <strain evidence="1 2">AK27</strain>
    </source>
</reference>
<organism evidence="1 2">
    <name type="scientific">Marinobacterium lacunae</name>
    <dbReference type="NCBI Taxonomy" id="1232683"/>
    <lineage>
        <taxon>Bacteria</taxon>
        <taxon>Pseudomonadati</taxon>
        <taxon>Pseudomonadota</taxon>
        <taxon>Gammaproteobacteria</taxon>
        <taxon>Oceanospirillales</taxon>
        <taxon>Oceanospirillaceae</taxon>
        <taxon>Marinobacterium</taxon>
    </lineage>
</organism>
<dbReference type="Gene3D" id="1.10.520.40">
    <property type="entry name" value="CRISPR-associated protein Cse2"/>
    <property type="match status" value="1"/>
</dbReference>
<dbReference type="Proteomes" id="UP000028252">
    <property type="component" value="Unassembled WGS sequence"/>
</dbReference>
<gene>
    <name evidence="1" type="ORF">ADIMK_1136</name>
</gene>
<accession>A0A081G1M8</accession>
<protein>
    <submittedName>
        <fullName evidence="1">CRISPR-associated protein, Cse2 family</fullName>
    </submittedName>
</protein>
<dbReference type="InterPro" id="IPR013382">
    <property type="entry name" value="CRISPR-assoc_prot_Cse2"/>
</dbReference>
<proteinExistence type="predicted"/>
<name>A0A081G1M8_9GAMM</name>
<dbReference type="STRING" id="1232683.ADIMK_1136"/>
<keyword evidence="2" id="KW-1185">Reference proteome</keyword>
<evidence type="ECO:0000313" key="2">
    <source>
        <dbReference type="Proteomes" id="UP000028252"/>
    </source>
</evidence>
<dbReference type="NCBIfam" id="TIGR02548">
    <property type="entry name" value="casB_cse2"/>
    <property type="match status" value="1"/>
</dbReference>
<dbReference type="OrthoDB" id="5572740at2"/>
<dbReference type="CDD" id="cd09731">
    <property type="entry name" value="Cse2_I-E"/>
    <property type="match status" value="1"/>
</dbReference>
<comment type="caution">
    <text evidence="1">The sequence shown here is derived from an EMBL/GenBank/DDBJ whole genome shotgun (WGS) entry which is preliminary data.</text>
</comment>
<dbReference type="EMBL" id="JMQN01000015">
    <property type="protein sequence ID" value="KEA64683.1"/>
    <property type="molecule type" value="Genomic_DNA"/>
</dbReference>
<dbReference type="InterPro" id="IPR038287">
    <property type="entry name" value="Cse2_sf"/>
</dbReference>
<dbReference type="PATRIC" id="fig|1232683.4.peg.1126"/>
<dbReference type="RefSeq" id="WP_036184792.1">
    <property type="nucleotide sequence ID" value="NZ_JMQN01000015.1"/>
</dbReference>
<dbReference type="Pfam" id="PF09485">
    <property type="entry name" value="CRISPR_Cse2"/>
    <property type="match status" value="1"/>
</dbReference>
<dbReference type="eggNOG" id="ENOG50318W0">
    <property type="taxonomic scope" value="Bacteria"/>
</dbReference>